<evidence type="ECO:0000313" key="20">
    <source>
        <dbReference type="Proteomes" id="UP000198461"/>
    </source>
</evidence>
<comment type="similarity">
    <text evidence="15 16">In the C-terminal section; belongs to the cytidylyltransferase family.</text>
</comment>
<dbReference type="NCBIfam" id="TIGR00125">
    <property type="entry name" value="cyt_tran_rel"/>
    <property type="match status" value="1"/>
</dbReference>
<comment type="catalytic activity">
    <reaction evidence="12 16">
        <text>D-glycero-beta-D-manno-heptose 1-phosphate + ATP + H(+) = ADP-D-glycero-beta-D-manno-heptose + diphosphate</text>
        <dbReference type="Rhea" id="RHEA:27465"/>
        <dbReference type="ChEBI" id="CHEBI:15378"/>
        <dbReference type="ChEBI" id="CHEBI:30616"/>
        <dbReference type="ChEBI" id="CHEBI:33019"/>
        <dbReference type="ChEBI" id="CHEBI:59967"/>
        <dbReference type="ChEBI" id="CHEBI:61593"/>
        <dbReference type="EC" id="2.7.7.70"/>
    </reaction>
</comment>
<dbReference type="GO" id="GO:0033786">
    <property type="term" value="F:heptose-1-phosphate adenylyltransferase activity"/>
    <property type="evidence" value="ECO:0007669"/>
    <property type="project" value="UniProtKB-UniRule"/>
</dbReference>
<dbReference type="NCBIfam" id="TIGR02199">
    <property type="entry name" value="rfaE_dom_II"/>
    <property type="match status" value="1"/>
</dbReference>
<reference evidence="20" key="1">
    <citation type="submission" date="2016-11" db="EMBL/GenBank/DDBJ databases">
        <authorList>
            <person name="Varghese N."/>
            <person name="Submissions S."/>
        </authorList>
    </citation>
    <scope>NUCLEOTIDE SEQUENCE [LARGE SCALE GENOMIC DNA]</scope>
    <source>
        <strain evidence="20">DSM 17737</strain>
    </source>
</reference>
<keyword evidence="8 16" id="KW-0418">Kinase</keyword>
<dbReference type="PANTHER" id="PTHR46969:SF1">
    <property type="entry name" value="BIFUNCTIONAL PROTEIN HLDE"/>
    <property type="match status" value="1"/>
</dbReference>
<comment type="similarity">
    <text evidence="14 16">In the N-terminal section; belongs to the carbohydrate kinase PfkB family.</text>
</comment>
<dbReference type="Gene3D" id="3.40.50.620">
    <property type="entry name" value="HUPs"/>
    <property type="match status" value="1"/>
</dbReference>
<keyword evidence="9 16" id="KW-0067">ATP-binding</keyword>
<dbReference type="OrthoDB" id="9802794at2"/>
<evidence type="ECO:0000256" key="11">
    <source>
        <dbReference type="ARBA" id="ARBA00023277"/>
    </source>
</evidence>
<comment type="subunit">
    <text evidence="4 16">Homodimer.</text>
</comment>
<comment type="pathway">
    <text evidence="3">Bacterial outer membrane biogenesis; LPS core biosynthesis.</text>
</comment>
<dbReference type="HAMAP" id="MF_01603">
    <property type="entry name" value="HldE"/>
    <property type="match status" value="1"/>
</dbReference>
<feature type="domain" description="Cytidyltransferase-like" evidence="18">
    <location>
        <begin position="342"/>
        <end position="468"/>
    </location>
</feature>
<dbReference type="InterPro" id="IPR029056">
    <property type="entry name" value="Ribokinase-like"/>
</dbReference>
<evidence type="ECO:0000256" key="15">
    <source>
        <dbReference type="ARBA" id="ARBA00061122"/>
    </source>
</evidence>
<dbReference type="FunFam" id="3.40.1190.20:FF:000002">
    <property type="entry name" value="Bifunctional protein HldE"/>
    <property type="match status" value="1"/>
</dbReference>
<dbReference type="InterPro" id="IPR011913">
    <property type="entry name" value="RfaE_dom_I"/>
</dbReference>
<proteinExistence type="inferred from homology"/>
<dbReference type="EC" id="2.7.1.167" evidence="16"/>
<dbReference type="FunFam" id="3.40.50.620:FF:000028">
    <property type="entry name" value="Bifunctional protein HldE"/>
    <property type="match status" value="1"/>
</dbReference>
<dbReference type="InterPro" id="IPR011914">
    <property type="entry name" value="RfaE_dom_II"/>
</dbReference>
<keyword evidence="7 16" id="KW-0547">Nucleotide-binding</keyword>
<dbReference type="Proteomes" id="UP000198461">
    <property type="component" value="Unassembled WGS sequence"/>
</dbReference>
<dbReference type="NCBIfam" id="TIGR02198">
    <property type="entry name" value="rfaE_dom_I"/>
    <property type="match status" value="1"/>
</dbReference>
<dbReference type="PANTHER" id="PTHR46969">
    <property type="entry name" value="BIFUNCTIONAL PROTEIN HLDE"/>
    <property type="match status" value="1"/>
</dbReference>
<evidence type="ECO:0000259" key="17">
    <source>
        <dbReference type="Pfam" id="PF00294"/>
    </source>
</evidence>
<evidence type="ECO:0000259" key="18">
    <source>
        <dbReference type="Pfam" id="PF01467"/>
    </source>
</evidence>
<dbReference type="CDD" id="cd01172">
    <property type="entry name" value="RfaE_like"/>
    <property type="match status" value="1"/>
</dbReference>
<dbReference type="EC" id="2.7.7.70" evidence="16"/>
<evidence type="ECO:0000313" key="19">
    <source>
        <dbReference type="EMBL" id="SIN73032.1"/>
    </source>
</evidence>
<evidence type="ECO:0000256" key="3">
    <source>
        <dbReference type="ARBA" id="ARBA00004713"/>
    </source>
</evidence>
<organism evidence="19 20">
    <name type="scientific">Sulfurivirga caldicuralii</name>
    <dbReference type="NCBI Taxonomy" id="364032"/>
    <lineage>
        <taxon>Bacteria</taxon>
        <taxon>Pseudomonadati</taxon>
        <taxon>Pseudomonadota</taxon>
        <taxon>Gammaproteobacteria</taxon>
        <taxon>Thiotrichales</taxon>
        <taxon>Piscirickettsiaceae</taxon>
        <taxon>Sulfurivirga</taxon>
    </lineage>
</organism>
<sequence length="473" mass="51265">MVSQFAHARLLVVGDVMLDLYWKGRAGRISPEAPVPVVNVADEDARAGGAANVAMNIAALGAQVTLMGVTGEDEYGARLDQLLDDHGVEHSWVRADSGTICKLRVLSHQQQLIRLDFEQPAPQTAAEALADAVATQVGDYDALVLSDYAKGALAAVERMIAAARKAGVPVLIDPKGDNFTRYRGATLIKPNQGEFERIVGPCSNDESCLAQRGQQLVDELDLQALLVTRSEHGMLLLEREQQPYGLKAQTQEVFDVTGAGDTVMAVLATAYAAGESLKRAAWLANEAASLVVRKVGTSVVTAPELQQHLARKQAHLGYVAPSEDQLVEQVRAAQGRGERVVMTNGCFDLVHAGHVRYLQEAAQLGDRLVVAVNSDESVRRLKGETRPIVPLEARMEVLAALNCVDWVIPFDEDTPERLICAVQPDVLVKGGDYRPEEIAGARCVQENGGEVKVLSFWDGFSTTHIVERIREQN</sequence>
<dbReference type="GO" id="GO:0005524">
    <property type="term" value="F:ATP binding"/>
    <property type="evidence" value="ECO:0007669"/>
    <property type="project" value="UniProtKB-UniRule"/>
</dbReference>
<dbReference type="GO" id="GO:0016773">
    <property type="term" value="F:phosphotransferase activity, alcohol group as acceptor"/>
    <property type="evidence" value="ECO:0007669"/>
    <property type="project" value="InterPro"/>
</dbReference>
<dbReference type="GO" id="GO:0033785">
    <property type="term" value="F:heptose 7-phosphate kinase activity"/>
    <property type="evidence" value="ECO:0007669"/>
    <property type="project" value="UniProtKB-UniRule"/>
</dbReference>
<keyword evidence="5 16" id="KW-0808">Transferase</keyword>
<dbReference type="SUPFAM" id="SSF53613">
    <property type="entry name" value="Ribokinase-like"/>
    <property type="match status" value="1"/>
</dbReference>
<feature type="active site" evidence="16">
    <location>
        <position position="261"/>
    </location>
</feature>
<dbReference type="InterPro" id="IPR023030">
    <property type="entry name" value="Bifunc_HldE"/>
</dbReference>
<feature type="region of interest" description="Ribokinase" evidence="16">
    <location>
        <begin position="1"/>
        <end position="315"/>
    </location>
</feature>
<evidence type="ECO:0000256" key="2">
    <source>
        <dbReference type="ARBA" id="ARBA00003753"/>
    </source>
</evidence>
<dbReference type="UniPathway" id="UPA00958"/>
<comment type="function">
    <text evidence="2 16">Catalyzes the ADP transfer from ATP to D-glycero-beta-D-manno-heptose 1-phosphate, yielding ADP-D-glycero-beta-D-manno-heptose.</text>
</comment>
<dbReference type="InterPro" id="IPR002173">
    <property type="entry name" value="Carboh/pur_kinase_PfkB_CS"/>
</dbReference>
<gene>
    <name evidence="16" type="primary">hldE</name>
    <name evidence="19" type="ORF">SAMN05443662_0346</name>
</gene>
<evidence type="ECO:0000256" key="12">
    <source>
        <dbReference type="ARBA" id="ARBA00047428"/>
    </source>
</evidence>
<evidence type="ECO:0000256" key="16">
    <source>
        <dbReference type="HAMAP-Rule" id="MF_01603"/>
    </source>
</evidence>
<dbReference type="InterPro" id="IPR014729">
    <property type="entry name" value="Rossmann-like_a/b/a_fold"/>
</dbReference>
<dbReference type="InterPro" id="IPR011611">
    <property type="entry name" value="PfkB_dom"/>
</dbReference>
<dbReference type="RefSeq" id="WP_074200666.1">
    <property type="nucleotide sequence ID" value="NZ_FSRE01000001.1"/>
</dbReference>
<dbReference type="InterPro" id="IPR004821">
    <property type="entry name" value="Cyt_trans-like"/>
</dbReference>
<keyword evidence="20" id="KW-1185">Reference proteome</keyword>
<dbReference type="PROSITE" id="PS00583">
    <property type="entry name" value="PFKB_KINASES_1"/>
    <property type="match status" value="1"/>
</dbReference>
<name>A0A1N6DQF4_9GAMM</name>
<feature type="region of interest" description="Cytidylyltransferase" evidence="16">
    <location>
        <begin position="342"/>
        <end position="473"/>
    </location>
</feature>
<dbReference type="Pfam" id="PF01467">
    <property type="entry name" value="CTP_transf_like"/>
    <property type="match status" value="1"/>
</dbReference>
<evidence type="ECO:0000256" key="1">
    <source>
        <dbReference type="ARBA" id="ARBA00002319"/>
    </source>
</evidence>
<feature type="binding site" evidence="16">
    <location>
        <begin position="191"/>
        <end position="194"/>
    </location>
    <ligand>
        <name>ATP</name>
        <dbReference type="ChEBI" id="CHEBI:30616"/>
    </ligand>
</feature>
<evidence type="ECO:0000256" key="10">
    <source>
        <dbReference type="ARBA" id="ARBA00023268"/>
    </source>
</evidence>
<evidence type="ECO:0000256" key="6">
    <source>
        <dbReference type="ARBA" id="ARBA00022695"/>
    </source>
</evidence>
<feature type="domain" description="Carbohydrate kinase PfkB" evidence="17">
    <location>
        <begin position="9"/>
        <end position="299"/>
    </location>
</feature>
<comment type="function">
    <text evidence="1 16">Catalyzes the phosphorylation of D-glycero-D-manno-heptose 7-phosphate at the C-1 position to selectively form D-glycero-beta-D-manno-heptose-1,7-bisphosphate.</text>
</comment>
<dbReference type="UniPathway" id="UPA00356">
    <property type="reaction ID" value="UER00437"/>
</dbReference>
<evidence type="ECO:0000256" key="9">
    <source>
        <dbReference type="ARBA" id="ARBA00022840"/>
    </source>
</evidence>
<comment type="pathway">
    <text evidence="16">Nucleotide-sugar biosynthesis; ADP-L-glycero-beta-D-manno-heptose biosynthesis; ADP-L-glycero-beta-D-manno-heptose from D-glycero-beta-D-manno-heptose 7-phosphate: step 1/4.</text>
</comment>
<evidence type="ECO:0000256" key="8">
    <source>
        <dbReference type="ARBA" id="ARBA00022777"/>
    </source>
</evidence>
<dbReference type="EMBL" id="FSRE01000001">
    <property type="protein sequence ID" value="SIN73032.1"/>
    <property type="molecule type" value="Genomic_DNA"/>
</dbReference>
<dbReference type="STRING" id="364032.SAMN05443662_0346"/>
<dbReference type="GO" id="GO:0009244">
    <property type="term" value="P:lipopolysaccharide core region biosynthetic process"/>
    <property type="evidence" value="ECO:0007669"/>
    <property type="project" value="UniProtKB-UniPathway"/>
</dbReference>
<evidence type="ECO:0000256" key="5">
    <source>
        <dbReference type="ARBA" id="ARBA00022679"/>
    </source>
</evidence>
<keyword evidence="10 16" id="KW-0511">Multifunctional enzyme</keyword>
<dbReference type="Pfam" id="PF00294">
    <property type="entry name" value="PfkB"/>
    <property type="match status" value="1"/>
</dbReference>
<dbReference type="SUPFAM" id="SSF52374">
    <property type="entry name" value="Nucleotidylyl transferase"/>
    <property type="match status" value="1"/>
</dbReference>
<keyword evidence="11 16" id="KW-0119">Carbohydrate metabolism</keyword>
<evidence type="ECO:0000256" key="7">
    <source>
        <dbReference type="ARBA" id="ARBA00022741"/>
    </source>
</evidence>
<dbReference type="GO" id="GO:0097171">
    <property type="term" value="P:ADP-L-glycero-beta-D-manno-heptose biosynthetic process"/>
    <property type="evidence" value="ECO:0007669"/>
    <property type="project" value="UniProtKB-UniPathway"/>
</dbReference>
<dbReference type="NCBIfam" id="NF008454">
    <property type="entry name" value="PRK11316.1"/>
    <property type="match status" value="1"/>
</dbReference>
<comment type="pathway">
    <text evidence="16">Nucleotide-sugar biosynthesis; ADP-L-glycero-beta-D-manno-heptose biosynthesis; ADP-L-glycero-beta-D-manno-heptose from D-glycero-beta-D-manno-heptose 7-phosphate: step 3/4.</text>
</comment>
<accession>A0A1N6DQF4</accession>
<evidence type="ECO:0000256" key="14">
    <source>
        <dbReference type="ARBA" id="ARBA00060955"/>
    </source>
</evidence>
<dbReference type="Gene3D" id="3.40.1190.20">
    <property type="match status" value="1"/>
</dbReference>
<dbReference type="GO" id="GO:0005829">
    <property type="term" value="C:cytosol"/>
    <property type="evidence" value="ECO:0007669"/>
    <property type="project" value="TreeGrafter"/>
</dbReference>
<protein>
    <recommendedName>
        <fullName evidence="16">Bifunctional protein HldE</fullName>
    </recommendedName>
    <domain>
        <recommendedName>
            <fullName evidence="16">D-beta-D-heptose 7-phosphate kinase</fullName>
            <ecNumber evidence="16">2.7.1.167</ecNumber>
        </recommendedName>
        <alternativeName>
            <fullName evidence="16">D-beta-D-heptose 7-phosphotransferase</fullName>
        </alternativeName>
        <alternativeName>
            <fullName evidence="16">D-glycero-beta-D-manno-heptose-7-phosphate kinase</fullName>
        </alternativeName>
    </domain>
    <domain>
        <recommendedName>
            <fullName evidence="16">D-beta-D-heptose 1-phosphate adenylyltransferase</fullName>
            <ecNumber evidence="16">2.7.7.70</ecNumber>
        </recommendedName>
        <alternativeName>
            <fullName evidence="16">D-glycero-beta-D-manno-heptose 1-phosphate adenylyltransferase</fullName>
        </alternativeName>
    </domain>
</protein>
<comment type="catalytic activity">
    <reaction evidence="13 16">
        <text>D-glycero-beta-D-manno-heptose 7-phosphate + ATP = D-glycero-beta-D-manno-heptose 1,7-bisphosphate + ADP + H(+)</text>
        <dbReference type="Rhea" id="RHEA:27473"/>
        <dbReference type="ChEBI" id="CHEBI:15378"/>
        <dbReference type="ChEBI" id="CHEBI:30616"/>
        <dbReference type="ChEBI" id="CHEBI:60204"/>
        <dbReference type="ChEBI" id="CHEBI:60208"/>
        <dbReference type="ChEBI" id="CHEBI:456216"/>
        <dbReference type="EC" id="2.7.1.167"/>
    </reaction>
</comment>
<evidence type="ECO:0000256" key="13">
    <source>
        <dbReference type="ARBA" id="ARBA00052873"/>
    </source>
</evidence>
<evidence type="ECO:0000256" key="4">
    <source>
        <dbReference type="ARBA" id="ARBA00011738"/>
    </source>
</evidence>
<keyword evidence="6 16" id="KW-0548">Nucleotidyltransferase</keyword>
<dbReference type="AlphaFoldDB" id="A0A1N6DQF4"/>